<keyword evidence="2" id="KW-1133">Transmembrane helix</keyword>
<feature type="region of interest" description="Disordered" evidence="1">
    <location>
        <begin position="203"/>
        <end position="228"/>
    </location>
</feature>
<dbReference type="Pfam" id="PF02225">
    <property type="entry name" value="PA"/>
    <property type="match status" value="1"/>
</dbReference>
<evidence type="ECO:0000256" key="2">
    <source>
        <dbReference type="SAM" id="Phobius"/>
    </source>
</evidence>
<name>A0ABU3TA98_9MICO</name>
<comment type="caution">
    <text evidence="6">The sequence shown here is derived from an EMBL/GenBank/DDBJ whole genome shotgun (WGS) entry which is preliminary data.</text>
</comment>
<keyword evidence="3" id="KW-0732">Signal</keyword>
<dbReference type="InterPro" id="IPR007484">
    <property type="entry name" value="Peptidase_M28"/>
</dbReference>
<sequence length="594" mass="60937">MLRNTLHSPPSRARRASALLATGALVGGGLLIAPAAFAAPATPPDDLGVTGADVMTHLTELSDISESFAADGYRVWNGPGYEAAARYAEQVLEGTGAFTVSRQTFEVPTPEFGEASLTVDGTTYTGSHFDLSEGIEGDYTAQLSLPSDADGAHLGCEPGDFAAVPAGAIVLIQRGICTFEAKIDNATAAGAGAVFVYNNERPAEEGVSPDDQLTNVASGPRNEDDSPAATLPQASGDAIAALVAAAPADVPVEGTAVIEKQFLVTESFNVIADSIAGDPDDTVVIGAHLDGVAEGPGVNDNASGSAAILALAERIAASETPNDKRIRLALWSAEEVGLVGSTAYVDDLIANDPAELERISSYLNYDMIGSENFTVGVYDANESTYEAPVEIPAGSAEIEQIYTDYFDAIDQPWIDTEYSGRSDYQAFIDNGIPAGGLFSGADDIKTEEQARLFGGTAGVFMDRTYHTIDDTLANVNRDAIDIFAPAIGHAAFALAWEAAVEPSPEPTPGEPSPEPTTEPTVAPTAEPTAAPTTAPSPAPSATGGPAGSGPRGGDLANTGSDVDGSPLPAVGAGMLALGLIVAAGTVIARRRTQQ</sequence>
<feature type="compositionally biased region" description="Low complexity" evidence="1">
    <location>
        <begin position="517"/>
        <end position="543"/>
    </location>
</feature>
<dbReference type="Gene3D" id="3.40.630.10">
    <property type="entry name" value="Zn peptidases"/>
    <property type="match status" value="1"/>
</dbReference>
<evidence type="ECO:0000256" key="1">
    <source>
        <dbReference type="SAM" id="MobiDB-lite"/>
    </source>
</evidence>
<evidence type="ECO:0000313" key="6">
    <source>
        <dbReference type="EMBL" id="MDU0368262.1"/>
    </source>
</evidence>
<keyword evidence="2" id="KW-0812">Transmembrane</keyword>
<dbReference type="InterPro" id="IPR003137">
    <property type="entry name" value="PA_domain"/>
</dbReference>
<gene>
    <name evidence="6" type="ORF">RWH45_13645</name>
</gene>
<dbReference type="Gene3D" id="3.50.30.30">
    <property type="match status" value="1"/>
</dbReference>
<dbReference type="Pfam" id="PF04389">
    <property type="entry name" value="Peptidase_M28"/>
    <property type="match status" value="1"/>
</dbReference>
<keyword evidence="7" id="KW-1185">Reference proteome</keyword>
<dbReference type="PANTHER" id="PTHR12147">
    <property type="entry name" value="METALLOPEPTIDASE M28 FAMILY MEMBER"/>
    <property type="match status" value="1"/>
</dbReference>
<dbReference type="InterPro" id="IPR045175">
    <property type="entry name" value="M28_fam"/>
</dbReference>
<dbReference type="Proteomes" id="UP001263371">
    <property type="component" value="Unassembled WGS sequence"/>
</dbReference>
<reference evidence="6 7" key="1">
    <citation type="submission" date="2023-09" db="EMBL/GenBank/DDBJ databases">
        <title>Microbacterium fusihabitans sp. nov., Microbacterium phycihabitans sp. nov., and Microbacterium cervinum sp. nov., isolated from dried seaweeds of beach.</title>
        <authorList>
            <person name="Lee S.D."/>
        </authorList>
    </citation>
    <scope>NUCLEOTIDE SEQUENCE [LARGE SCALE GENOMIC DNA]</scope>
    <source>
        <strain evidence="6 7">KSW4-17</strain>
    </source>
</reference>
<evidence type="ECO:0000313" key="7">
    <source>
        <dbReference type="Proteomes" id="UP001263371"/>
    </source>
</evidence>
<feature type="domain" description="PA" evidence="4">
    <location>
        <begin position="152"/>
        <end position="239"/>
    </location>
</feature>
<evidence type="ECO:0000256" key="3">
    <source>
        <dbReference type="SAM" id="SignalP"/>
    </source>
</evidence>
<feature type="domain" description="Peptidase M28" evidence="5">
    <location>
        <begin position="269"/>
        <end position="487"/>
    </location>
</feature>
<organism evidence="6 7">
    <name type="scientific">Microbacterium galbum</name>
    <dbReference type="NCBI Taxonomy" id="3075994"/>
    <lineage>
        <taxon>Bacteria</taxon>
        <taxon>Bacillati</taxon>
        <taxon>Actinomycetota</taxon>
        <taxon>Actinomycetes</taxon>
        <taxon>Micrococcales</taxon>
        <taxon>Microbacteriaceae</taxon>
        <taxon>Microbacterium</taxon>
    </lineage>
</organism>
<evidence type="ECO:0000259" key="5">
    <source>
        <dbReference type="Pfam" id="PF04389"/>
    </source>
</evidence>
<dbReference type="PANTHER" id="PTHR12147:SF26">
    <property type="entry name" value="PEPTIDASE M28 DOMAIN-CONTAINING PROTEIN"/>
    <property type="match status" value="1"/>
</dbReference>
<dbReference type="SUPFAM" id="SSF53187">
    <property type="entry name" value="Zn-dependent exopeptidases"/>
    <property type="match status" value="1"/>
</dbReference>
<feature type="transmembrane region" description="Helical" evidence="2">
    <location>
        <begin position="567"/>
        <end position="588"/>
    </location>
</feature>
<dbReference type="EMBL" id="JAWDIS010000003">
    <property type="protein sequence ID" value="MDU0368262.1"/>
    <property type="molecule type" value="Genomic_DNA"/>
</dbReference>
<accession>A0ABU3TA98</accession>
<evidence type="ECO:0000259" key="4">
    <source>
        <dbReference type="Pfam" id="PF02225"/>
    </source>
</evidence>
<dbReference type="RefSeq" id="WP_315995442.1">
    <property type="nucleotide sequence ID" value="NZ_JAWDIS010000003.1"/>
</dbReference>
<feature type="region of interest" description="Disordered" evidence="1">
    <location>
        <begin position="500"/>
        <end position="566"/>
    </location>
</feature>
<feature type="chain" id="PRO_5046471997" evidence="3">
    <location>
        <begin position="39"/>
        <end position="594"/>
    </location>
</feature>
<dbReference type="SUPFAM" id="SSF52025">
    <property type="entry name" value="PA domain"/>
    <property type="match status" value="1"/>
</dbReference>
<protein>
    <submittedName>
        <fullName evidence="6">M20/M25/M40 family metallo-hydrolase</fullName>
    </submittedName>
</protein>
<proteinExistence type="predicted"/>
<feature type="signal peptide" evidence="3">
    <location>
        <begin position="1"/>
        <end position="38"/>
    </location>
</feature>
<feature type="compositionally biased region" description="Pro residues" evidence="1">
    <location>
        <begin position="503"/>
        <end position="516"/>
    </location>
</feature>
<keyword evidence="2" id="KW-0472">Membrane</keyword>
<dbReference type="InterPro" id="IPR046450">
    <property type="entry name" value="PA_dom_sf"/>
</dbReference>